<evidence type="ECO:0000313" key="7">
    <source>
        <dbReference type="EMBL" id="KAG2197116.1"/>
    </source>
</evidence>
<keyword evidence="5" id="KW-0520">NAD</keyword>
<evidence type="ECO:0000256" key="2">
    <source>
        <dbReference type="ARBA" id="ARBA00009836"/>
    </source>
</evidence>
<dbReference type="InterPro" id="IPR042081">
    <property type="entry name" value="RNA_2'-PTrans_C"/>
</dbReference>
<dbReference type="EMBL" id="JAEPRD010000134">
    <property type="protein sequence ID" value="KAG2197116.1"/>
    <property type="molecule type" value="Genomic_DNA"/>
</dbReference>
<dbReference type="EC" id="2.7.1.160" evidence="3"/>
<dbReference type="SUPFAM" id="SSF56399">
    <property type="entry name" value="ADP-ribosylation"/>
    <property type="match status" value="1"/>
</dbReference>
<dbReference type="GO" id="GO:0006388">
    <property type="term" value="P:tRNA splicing, via endonucleolytic cleavage and ligation"/>
    <property type="evidence" value="ECO:0007669"/>
    <property type="project" value="TreeGrafter"/>
</dbReference>
<comment type="similarity">
    <text evidence="2">Belongs to the KptA/TPT1 family.</text>
</comment>
<dbReference type="Proteomes" id="UP000603453">
    <property type="component" value="Unassembled WGS sequence"/>
</dbReference>
<accession>A0A8H7QT22</accession>
<evidence type="ECO:0000256" key="6">
    <source>
        <dbReference type="ARBA" id="ARBA00047949"/>
    </source>
</evidence>
<dbReference type="Gene3D" id="3.20.170.30">
    <property type="match status" value="1"/>
</dbReference>
<dbReference type="Gene3D" id="1.10.10.970">
    <property type="entry name" value="RNA 2'-phosphotransferase, Tpt1/KptA family, N-terminal domain"/>
    <property type="match status" value="1"/>
</dbReference>
<proteinExistence type="inferred from homology"/>
<dbReference type="InterPro" id="IPR002745">
    <property type="entry name" value="Ptrans_KptA/Tpt1"/>
</dbReference>
<comment type="catalytic activity">
    <reaction evidence="6">
        <text>2'-phospho-[ligated tRNA] + NAD(+) = mature tRNA + ADP-alpha-D-ribose 1'',2''-cyclic phosphate + nicotinamide</text>
        <dbReference type="Rhea" id="RHEA:23324"/>
        <dbReference type="Rhea" id="RHEA-COMP:11106"/>
        <dbReference type="Rhea" id="RHEA-COMP:11107"/>
        <dbReference type="ChEBI" id="CHEBI:17154"/>
        <dbReference type="ChEBI" id="CHEBI:57540"/>
        <dbReference type="ChEBI" id="CHEBI:76596"/>
        <dbReference type="ChEBI" id="CHEBI:82883"/>
        <dbReference type="ChEBI" id="CHEBI:85027"/>
        <dbReference type="EC" id="2.7.1.160"/>
    </reaction>
</comment>
<dbReference type="GO" id="GO:0000215">
    <property type="term" value="F:tRNA 2'-phosphotransferase activity"/>
    <property type="evidence" value="ECO:0007669"/>
    <property type="project" value="UniProtKB-EC"/>
</dbReference>
<protein>
    <recommendedName>
        <fullName evidence="3">2'-phosphotransferase</fullName>
        <ecNumber evidence="3">2.7.1.160</ecNumber>
    </recommendedName>
</protein>
<dbReference type="OrthoDB" id="419694at2759"/>
<name>A0A8H7QT22_9FUNG</name>
<evidence type="ECO:0000256" key="5">
    <source>
        <dbReference type="ARBA" id="ARBA00023027"/>
    </source>
</evidence>
<evidence type="ECO:0000256" key="1">
    <source>
        <dbReference type="ARBA" id="ARBA00003343"/>
    </source>
</evidence>
<gene>
    <name evidence="7" type="ORF">INT47_004181</name>
</gene>
<dbReference type="InterPro" id="IPR042080">
    <property type="entry name" value="RNA_2'-PTrans_N"/>
</dbReference>
<keyword evidence="8" id="KW-1185">Reference proteome</keyword>
<dbReference type="Pfam" id="PF01885">
    <property type="entry name" value="PTS_2-RNA"/>
    <property type="match status" value="1"/>
</dbReference>
<comment type="function">
    <text evidence="1">Catalyzes the last step of tRNA splicing, the transfer of the splice junction 2'-phosphate from ligated tRNA to NAD to produce ADP-ribose 1''-2'' cyclic phosphate.</text>
</comment>
<dbReference type="PANTHER" id="PTHR12684">
    <property type="entry name" value="PUTATIVE PHOSPHOTRANSFERASE"/>
    <property type="match status" value="1"/>
</dbReference>
<organism evidence="7 8">
    <name type="scientific">Mucor saturninus</name>
    <dbReference type="NCBI Taxonomy" id="64648"/>
    <lineage>
        <taxon>Eukaryota</taxon>
        <taxon>Fungi</taxon>
        <taxon>Fungi incertae sedis</taxon>
        <taxon>Mucoromycota</taxon>
        <taxon>Mucoromycotina</taxon>
        <taxon>Mucoromycetes</taxon>
        <taxon>Mucorales</taxon>
        <taxon>Mucorineae</taxon>
        <taxon>Mucoraceae</taxon>
        <taxon>Mucor</taxon>
    </lineage>
</organism>
<dbReference type="AlphaFoldDB" id="A0A8H7QT22"/>
<sequence length="201" mass="22798">MLNPQETIQLSKALSKVLRHSAVDQQLDISPDGYVAVADLLARPRFQEFSLQDLQHVVETNNKKRYELTLRDDVYYIRATQGHSIKTVTHQDLLEEVTHLTTPVIHGTTQKAWASIKVQGLSTMRRNHIHFATGLPDDPTVSSGIRKTSDVFIYIRLQEAQKDGIVFYRSKNNVILSSGLNGFVSPKYFEKVHDNQGQDLV</sequence>
<evidence type="ECO:0000256" key="3">
    <source>
        <dbReference type="ARBA" id="ARBA00012007"/>
    </source>
</evidence>
<reference evidence="7" key="1">
    <citation type="submission" date="2020-12" db="EMBL/GenBank/DDBJ databases">
        <title>Metabolic potential, ecology and presence of endohyphal bacteria is reflected in genomic diversity of Mucoromycotina.</title>
        <authorList>
            <person name="Muszewska A."/>
            <person name="Okrasinska A."/>
            <person name="Steczkiewicz K."/>
            <person name="Drgas O."/>
            <person name="Orlowska M."/>
            <person name="Perlinska-Lenart U."/>
            <person name="Aleksandrzak-Piekarczyk T."/>
            <person name="Szatraj K."/>
            <person name="Zielenkiewicz U."/>
            <person name="Pilsyk S."/>
            <person name="Malc E."/>
            <person name="Mieczkowski P."/>
            <person name="Kruszewska J.S."/>
            <person name="Biernat P."/>
            <person name="Pawlowska J."/>
        </authorList>
    </citation>
    <scope>NUCLEOTIDE SEQUENCE</scope>
    <source>
        <strain evidence="7">WA0000017839</strain>
    </source>
</reference>
<comment type="caution">
    <text evidence="7">The sequence shown here is derived from an EMBL/GenBank/DDBJ whole genome shotgun (WGS) entry which is preliminary data.</text>
</comment>
<dbReference type="PANTHER" id="PTHR12684:SF2">
    <property type="entry name" value="TRNA 2'-PHOSPHOTRANSFERASE 1"/>
    <property type="match status" value="1"/>
</dbReference>
<evidence type="ECO:0000313" key="8">
    <source>
        <dbReference type="Proteomes" id="UP000603453"/>
    </source>
</evidence>
<evidence type="ECO:0000256" key="4">
    <source>
        <dbReference type="ARBA" id="ARBA00022679"/>
    </source>
</evidence>
<keyword evidence="4" id="KW-0808">Transferase</keyword>